<reference evidence="1" key="1">
    <citation type="journal article" date="2023" name="G3 (Bethesda)">
        <title>Whole genome assemblies of Zophobas morio and Tenebrio molitor.</title>
        <authorList>
            <person name="Kaur S."/>
            <person name="Stinson S.A."/>
            <person name="diCenzo G.C."/>
        </authorList>
    </citation>
    <scope>NUCLEOTIDE SEQUENCE</scope>
    <source>
        <strain evidence="1">QUZm001</strain>
    </source>
</reference>
<protein>
    <recommendedName>
        <fullName evidence="3">HTH CENPB-type domain-containing protein</fullName>
    </recommendedName>
</protein>
<name>A0AA38HNI6_9CUCU</name>
<keyword evidence="2" id="KW-1185">Reference proteome</keyword>
<dbReference type="EMBL" id="JALNTZ010000010">
    <property type="protein sequence ID" value="KAJ3640513.1"/>
    <property type="molecule type" value="Genomic_DNA"/>
</dbReference>
<evidence type="ECO:0000313" key="2">
    <source>
        <dbReference type="Proteomes" id="UP001168821"/>
    </source>
</evidence>
<dbReference type="Proteomes" id="UP001168821">
    <property type="component" value="Unassembled WGS sequence"/>
</dbReference>
<comment type="caution">
    <text evidence="1">The sequence shown here is derived from an EMBL/GenBank/DDBJ whole genome shotgun (WGS) entry which is preliminary data.</text>
</comment>
<organism evidence="1 2">
    <name type="scientific">Zophobas morio</name>
    <dbReference type="NCBI Taxonomy" id="2755281"/>
    <lineage>
        <taxon>Eukaryota</taxon>
        <taxon>Metazoa</taxon>
        <taxon>Ecdysozoa</taxon>
        <taxon>Arthropoda</taxon>
        <taxon>Hexapoda</taxon>
        <taxon>Insecta</taxon>
        <taxon>Pterygota</taxon>
        <taxon>Neoptera</taxon>
        <taxon>Endopterygota</taxon>
        <taxon>Coleoptera</taxon>
        <taxon>Polyphaga</taxon>
        <taxon>Cucujiformia</taxon>
        <taxon>Tenebrionidae</taxon>
        <taxon>Zophobas</taxon>
    </lineage>
</organism>
<evidence type="ECO:0008006" key="3">
    <source>
        <dbReference type="Google" id="ProtNLM"/>
    </source>
</evidence>
<evidence type="ECO:0000313" key="1">
    <source>
        <dbReference type="EMBL" id="KAJ3640513.1"/>
    </source>
</evidence>
<accession>A0AA38HNI6</accession>
<sequence>MLLGTKSIPYLPRNAAEVAYNKNPGYPTLLSEAEEAVFEDMLVSLSAYGFPLDILDLRLSLKLIWIVKELPDNIPGVDWTKNFVARHGALTERFAEKKDGKRWKLPSRF</sequence>
<proteinExistence type="predicted"/>
<dbReference type="AlphaFoldDB" id="A0AA38HNI6"/>
<gene>
    <name evidence="1" type="ORF">Zmor_003806</name>
</gene>